<dbReference type="SUPFAM" id="SSF51261">
    <property type="entry name" value="Duplicated hybrid motif"/>
    <property type="match status" value="1"/>
</dbReference>
<keyword evidence="9" id="KW-1185">Reference proteome</keyword>
<keyword evidence="5" id="KW-0862">Zinc</keyword>
<dbReference type="InterPro" id="IPR050570">
    <property type="entry name" value="Cell_wall_metabolism_enzyme"/>
</dbReference>
<dbReference type="PANTHER" id="PTHR21666:SF288">
    <property type="entry name" value="CELL DIVISION PROTEIN YTFB"/>
    <property type="match status" value="1"/>
</dbReference>
<dbReference type="CDD" id="cd12797">
    <property type="entry name" value="M23_peptidase"/>
    <property type="match status" value="1"/>
</dbReference>
<dbReference type="Gene3D" id="3.10.450.350">
    <property type="match status" value="2"/>
</dbReference>
<comment type="caution">
    <text evidence="8">The sequence shown here is derived from an EMBL/GenBank/DDBJ whole genome shotgun (WGS) entry which is preliminary data.</text>
</comment>
<evidence type="ECO:0000256" key="4">
    <source>
        <dbReference type="ARBA" id="ARBA00022801"/>
    </source>
</evidence>
<dbReference type="InterPro" id="IPR011055">
    <property type="entry name" value="Dup_hybrid_motif"/>
</dbReference>
<evidence type="ECO:0000256" key="5">
    <source>
        <dbReference type="ARBA" id="ARBA00022833"/>
    </source>
</evidence>
<accession>A0ABP7QW07</accession>
<feature type="domain" description="M23ase beta-sheet core" evidence="7">
    <location>
        <begin position="305"/>
        <end position="399"/>
    </location>
</feature>
<dbReference type="EMBL" id="BAABBP010000006">
    <property type="protein sequence ID" value="GAA3988416.1"/>
    <property type="molecule type" value="Genomic_DNA"/>
</dbReference>
<evidence type="ECO:0000256" key="3">
    <source>
        <dbReference type="ARBA" id="ARBA00022723"/>
    </source>
</evidence>
<organism evidence="8 9">
    <name type="scientific">Comamonas faecalis</name>
    <dbReference type="NCBI Taxonomy" id="1387849"/>
    <lineage>
        <taxon>Bacteria</taxon>
        <taxon>Pseudomonadati</taxon>
        <taxon>Pseudomonadota</taxon>
        <taxon>Betaproteobacteria</taxon>
        <taxon>Burkholderiales</taxon>
        <taxon>Comamonadaceae</taxon>
        <taxon>Comamonas</taxon>
    </lineage>
</organism>
<protein>
    <submittedName>
        <fullName evidence="8">Peptidoglycan DD-metalloendopeptidase family protein</fullName>
    </submittedName>
</protein>
<reference evidence="9" key="1">
    <citation type="journal article" date="2019" name="Int. J. Syst. Evol. Microbiol.">
        <title>The Global Catalogue of Microorganisms (GCM) 10K type strain sequencing project: providing services to taxonomists for standard genome sequencing and annotation.</title>
        <authorList>
            <consortium name="The Broad Institute Genomics Platform"/>
            <consortium name="The Broad Institute Genome Sequencing Center for Infectious Disease"/>
            <person name="Wu L."/>
            <person name="Ma J."/>
        </authorList>
    </citation>
    <scope>NUCLEOTIDE SEQUENCE [LARGE SCALE GENOMIC DNA]</scope>
    <source>
        <strain evidence="9">JCM 17561</strain>
    </source>
</reference>
<keyword evidence="4" id="KW-0378">Hydrolase</keyword>
<evidence type="ECO:0000256" key="6">
    <source>
        <dbReference type="ARBA" id="ARBA00023049"/>
    </source>
</evidence>
<evidence type="ECO:0000259" key="7">
    <source>
        <dbReference type="Pfam" id="PF01551"/>
    </source>
</evidence>
<dbReference type="PANTHER" id="PTHR21666">
    <property type="entry name" value="PEPTIDASE-RELATED"/>
    <property type="match status" value="1"/>
</dbReference>
<proteinExistence type="predicted"/>
<name>A0ABP7QW07_9BURK</name>
<keyword evidence="2" id="KW-0645">Protease</keyword>
<dbReference type="Pfam" id="PF01551">
    <property type="entry name" value="Peptidase_M23"/>
    <property type="match status" value="1"/>
</dbReference>
<comment type="cofactor">
    <cofactor evidence="1">
        <name>Zn(2+)</name>
        <dbReference type="ChEBI" id="CHEBI:29105"/>
    </cofactor>
</comment>
<gene>
    <name evidence="8" type="ORF">GCM10022279_09350</name>
</gene>
<evidence type="ECO:0000313" key="9">
    <source>
        <dbReference type="Proteomes" id="UP001501627"/>
    </source>
</evidence>
<dbReference type="Proteomes" id="UP001501627">
    <property type="component" value="Unassembled WGS sequence"/>
</dbReference>
<evidence type="ECO:0000313" key="8">
    <source>
        <dbReference type="EMBL" id="GAA3988416.1"/>
    </source>
</evidence>
<evidence type="ECO:0000256" key="1">
    <source>
        <dbReference type="ARBA" id="ARBA00001947"/>
    </source>
</evidence>
<sequence>MLNVLQQGIQHHPKRISAAIAAVLLTGGGGAFAVAQLAPDPADLPVTTLTEPVASLASDLALPDLLEAPAFTLYRSAHVRRDDSAESLLQRLGIADPQASGFLRADALVRDNLLGRTGRQLTAEATDDHRLLRLTARWASDDSDDFQRLVVERASDGNFAARIESAPLSVGTRLAGGIIQSSLFAATDANAIPDSVAIQLAEIFSGEIDFRRALRKNDSFSIVYETLEADGEPLRTGRILSAEFHNNGTTHDAVWFQEAGSDKGSYYTLAGNSMRRAYLSTPVAFTRISSNFAMRLHPIHNTWRAHKGTDLAAPHGTTVRTIGDGVVDFAGWQNGYGNVVYVKHSNQHTTVYAHLSRVNVKKGARVTQGDQIGAVGATGWATGPHLHFEFRVDGQQVDPMQMARKSEAAKPISTAAQSAFKQVAQQMRIELNAAQTIVQAKAD</sequence>
<keyword evidence="3" id="KW-0479">Metal-binding</keyword>
<dbReference type="Gene3D" id="2.70.70.10">
    <property type="entry name" value="Glucose Permease (Domain IIA)"/>
    <property type="match status" value="1"/>
</dbReference>
<keyword evidence="6" id="KW-0482">Metalloprotease</keyword>
<dbReference type="InterPro" id="IPR016047">
    <property type="entry name" value="M23ase_b-sheet_dom"/>
</dbReference>
<evidence type="ECO:0000256" key="2">
    <source>
        <dbReference type="ARBA" id="ARBA00022670"/>
    </source>
</evidence>